<dbReference type="InterPro" id="IPR046867">
    <property type="entry name" value="AldOxase/xan_DH_MoCoBD2"/>
</dbReference>
<dbReference type="SUPFAM" id="SSF56003">
    <property type="entry name" value="Molybdenum cofactor-binding domain"/>
    <property type="match status" value="1"/>
</dbReference>
<dbReference type="GO" id="GO:0033727">
    <property type="term" value="F:aldehyde dehydrogenase (FAD-independent) activity"/>
    <property type="evidence" value="ECO:0007669"/>
    <property type="project" value="UniProtKB-EC"/>
</dbReference>
<dbReference type="AlphaFoldDB" id="A0A645DYQ4"/>
<dbReference type="PANTHER" id="PTHR11908">
    <property type="entry name" value="XANTHINE DEHYDROGENASE"/>
    <property type="match status" value="1"/>
</dbReference>
<dbReference type="Gene3D" id="3.30.365.10">
    <property type="entry name" value="Aldehyde oxidase/xanthine dehydrogenase, molybdopterin binding domain"/>
    <property type="match status" value="2"/>
</dbReference>
<evidence type="ECO:0000259" key="2">
    <source>
        <dbReference type="Pfam" id="PF20256"/>
    </source>
</evidence>
<dbReference type="PANTHER" id="PTHR11908:SF132">
    <property type="entry name" value="ALDEHYDE OXIDASE 1-RELATED"/>
    <property type="match status" value="1"/>
</dbReference>
<dbReference type="EC" id="1.2.99.7" evidence="3"/>
<organism evidence="3">
    <name type="scientific">bioreactor metagenome</name>
    <dbReference type="NCBI Taxonomy" id="1076179"/>
    <lineage>
        <taxon>unclassified sequences</taxon>
        <taxon>metagenomes</taxon>
        <taxon>ecological metagenomes</taxon>
    </lineage>
</organism>
<evidence type="ECO:0000313" key="3">
    <source>
        <dbReference type="EMBL" id="MPM94268.1"/>
    </source>
</evidence>
<dbReference type="Pfam" id="PF20256">
    <property type="entry name" value="MoCoBD_2"/>
    <property type="match status" value="1"/>
</dbReference>
<dbReference type="InterPro" id="IPR016208">
    <property type="entry name" value="Ald_Oxase/xanthine_DH-like"/>
</dbReference>
<sequence length="257" mass="27530">MNDTKLCPDTGIAAASRSHYMAGNATIDAARQLKDAMRKPDGTYRTYDEMKAEGIPTKYVGLHTLTNTGCKGNDPNTGVGDPTPAYMYAIFLGEVDVDPSTGKTKVLSMVSVSDVGVIANRLAVDGQAYGGMSHTIGFALSEHYEDPTKDISIKACGIPEIEDIPDKLESVYVENPRPDGPFGSSGCSEAYQSSGHMAIINAIHDATGVRIYDLPATPQKVKAGMEALAQGKSLKPEKYFLGSDLYDELEKIEDNPV</sequence>
<dbReference type="InterPro" id="IPR037165">
    <property type="entry name" value="AldOxase/xan_DH_Mopterin-bd_sf"/>
</dbReference>
<name>A0A645DYQ4_9ZZZZ</name>
<feature type="domain" description="Aldehyde oxidase/xanthine dehydrogenase second molybdopterin binding" evidence="2">
    <location>
        <begin position="1"/>
        <end position="165"/>
    </location>
</feature>
<evidence type="ECO:0000256" key="1">
    <source>
        <dbReference type="ARBA" id="ARBA00022505"/>
    </source>
</evidence>
<dbReference type="GO" id="GO:0005506">
    <property type="term" value="F:iron ion binding"/>
    <property type="evidence" value="ECO:0007669"/>
    <property type="project" value="InterPro"/>
</dbReference>
<gene>
    <name evidence="3" type="primary">mop_11</name>
    <name evidence="3" type="ORF">SDC9_141414</name>
</gene>
<proteinExistence type="predicted"/>
<reference evidence="3" key="1">
    <citation type="submission" date="2019-08" db="EMBL/GenBank/DDBJ databases">
        <authorList>
            <person name="Kucharzyk K."/>
            <person name="Murdoch R.W."/>
            <person name="Higgins S."/>
            <person name="Loffler F."/>
        </authorList>
    </citation>
    <scope>NUCLEOTIDE SEQUENCE</scope>
</reference>
<accession>A0A645DYQ4</accession>
<dbReference type="EMBL" id="VSSQ01040935">
    <property type="protein sequence ID" value="MPM94268.1"/>
    <property type="molecule type" value="Genomic_DNA"/>
</dbReference>
<comment type="caution">
    <text evidence="3">The sequence shown here is derived from an EMBL/GenBank/DDBJ whole genome shotgun (WGS) entry which is preliminary data.</text>
</comment>
<keyword evidence="1" id="KW-0500">Molybdenum</keyword>
<keyword evidence="3" id="KW-0560">Oxidoreductase</keyword>
<protein>
    <submittedName>
        <fullName evidence="3">Aldehyde oxidoreductase</fullName>
        <ecNumber evidence="3">1.2.99.7</ecNumber>
    </submittedName>
</protein>